<dbReference type="eggNOG" id="KOG1817">
    <property type="taxonomic scope" value="Eukaryota"/>
</dbReference>
<feature type="domain" description="RNase III" evidence="7">
    <location>
        <begin position="61"/>
        <end position="185"/>
    </location>
</feature>
<evidence type="ECO:0000313" key="9">
    <source>
        <dbReference type="Proteomes" id="UP000008493"/>
    </source>
</evidence>
<keyword evidence="4 5" id="KW-0694">RNA-binding</keyword>
<dbReference type="Pfam" id="PF00636">
    <property type="entry name" value="Ribonuclease_3"/>
    <property type="match status" value="1"/>
</dbReference>
<keyword evidence="1" id="KW-0540">Nuclease</keyword>
<name>K5XXD3_AGABU</name>
<dbReference type="PANTHER" id="PTHR11207:SF0">
    <property type="entry name" value="RIBONUCLEASE 3"/>
    <property type="match status" value="1"/>
</dbReference>
<gene>
    <name evidence="8" type="ORF">AGABI1DRAFT_113195</name>
</gene>
<dbReference type="KEGG" id="abp:AGABI1DRAFT113195"/>
<evidence type="ECO:0000256" key="5">
    <source>
        <dbReference type="PROSITE-ProRule" id="PRU00266"/>
    </source>
</evidence>
<proteinExistence type="predicted"/>
<evidence type="ECO:0000259" key="6">
    <source>
        <dbReference type="PROSITE" id="PS50137"/>
    </source>
</evidence>
<dbReference type="SUPFAM" id="SSF54768">
    <property type="entry name" value="dsRNA-binding domain-like"/>
    <property type="match status" value="1"/>
</dbReference>
<keyword evidence="2" id="KW-0255">Endonuclease</keyword>
<accession>K5XXD3</accession>
<sequence>MLFRLVATSLKRFGSPALCVSHRYLCTSLACIPPVWGALVDMTLKPDFGPNDIDFPPLPDINNTDIRQQIFTHRSLYGRPTHLFEDHPDDLSPDNEKYEFLGDAVLGLSITRLLMELYPGLHVGPATKVRAMVVGNATLSEISLRYKLPSRLHLHAAQAVTLRASQNIQADVFESFVGGLFLDQGLDIVTKWLEKLFTPYSKAAYQIIRRQHGLSATPITPLLPRFHHLGGKPAACNGRQNGGVLDDVPTAPAGGHLSLFNQHVQKRNDRVEWKFSDRDEEESAKEQESAVIAKGRKVTPLWFAKVLVNGEDYGQGKGTTKQAAKSEAAKQGLHKLGVAIII</sequence>
<dbReference type="InParanoid" id="K5XXD3"/>
<dbReference type="RefSeq" id="XP_007329242.1">
    <property type="nucleotide sequence ID" value="XM_007329180.1"/>
</dbReference>
<dbReference type="PANTHER" id="PTHR11207">
    <property type="entry name" value="RIBONUCLEASE III"/>
    <property type="match status" value="1"/>
</dbReference>
<reference evidence="9" key="1">
    <citation type="journal article" date="2012" name="Proc. Natl. Acad. Sci. U.S.A.">
        <title>Genome sequence of the button mushroom Agaricus bisporus reveals mechanisms governing adaptation to a humic-rich ecological niche.</title>
        <authorList>
            <person name="Morin E."/>
            <person name="Kohler A."/>
            <person name="Baker A.R."/>
            <person name="Foulongne-Oriol M."/>
            <person name="Lombard V."/>
            <person name="Nagy L.G."/>
            <person name="Ohm R.A."/>
            <person name="Patyshakuliyeva A."/>
            <person name="Brun A."/>
            <person name="Aerts A.L."/>
            <person name="Bailey A.M."/>
            <person name="Billette C."/>
            <person name="Coutinho P.M."/>
            <person name="Deakin G."/>
            <person name="Doddapaneni H."/>
            <person name="Floudas D."/>
            <person name="Grimwood J."/>
            <person name="Hilden K."/>
            <person name="Kuees U."/>
            <person name="LaButti K.M."/>
            <person name="Lapidus A."/>
            <person name="Lindquist E.A."/>
            <person name="Lucas S.M."/>
            <person name="Murat C."/>
            <person name="Riley R.W."/>
            <person name="Salamov A.A."/>
            <person name="Schmutz J."/>
            <person name="Subramanian V."/>
            <person name="Woesten H.A.B."/>
            <person name="Xu J."/>
            <person name="Eastwood D.C."/>
            <person name="Foster G.D."/>
            <person name="Sonnenberg A.S."/>
            <person name="Cullen D."/>
            <person name="de Vries R.P."/>
            <person name="Lundell T."/>
            <person name="Hibbett D.S."/>
            <person name="Henrissat B."/>
            <person name="Burton K.S."/>
            <person name="Kerrigan R.W."/>
            <person name="Challen M.P."/>
            <person name="Grigoriev I.V."/>
            <person name="Martin F."/>
        </authorList>
    </citation>
    <scope>NUCLEOTIDE SEQUENCE [LARGE SCALE GENOMIC DNA]</scope>
    <source>
        <strain evidence="9">JB137-S8 / ATCC MYA-4627 / FGSC 10392</strain>
    </source>
</reference>
<dbReference type="EMBL" id="JH971389">
    <property type="protein sequence ID" value="EKM79950.1"/>
    <property type="molecule type" value="Genomic_DNA"/>
</dbReference>
<evidence type="ECO:0000259" key="7">
    <source>
        <dbReference type="PROSITE" id="PS50142"/>
    </source>
</evidence>
<dbReference type="GO" id="GO:0006364">
    <property type="term" value="P:rRNA processing"/>
    <property type="evidence" value="ECO:0007669"/>
    <property type="project" value="TreeGrafter"/>
</dbReference>
<feature type="domain" description="DRBM" evidence="6">
    <location>
        <begin position="255"/>
        <end position="338"/>
    </location>
</feature>
<dbReference type="GO" id="GO:0005654">
    <property type="term" value="C:nucleoplasm"/>
    <property type="evidence" value="ECO:0007669"/>
    <property type="project" value="TreeGrafter"/>
</dbReference>
<dbReference type="SUPFAM" id="SSF69065">
    <property type="entry name" value="RNase III domain-like"/>
    <property type="match status" value="1"/>
</dbReference>
<dbReference type="InterPro" id="IPR036389">
    <property type="entry name" value="RNase_III_sf"/>
</dbReference>
<dbReference type="SMART" id="SM00535">
    <property type="entry name" value="RIBOc"/>
    <property type="match status" value="1"/>
</dbReference>
<dbReference type="PROSITE" id="PS50142">
    <property type="entry name" value="RNASE_3_2"/>
    <property type="match status" value="1"/>
</dbReference>
<protein>
    <recommendedName>
        <fullName evidence="10">RNase III domain-containing protein</fullName>
    </recommendedName>
</protein>
<organism evidence="8 9">
    <name type="scientific">Agaricus bisporus var. burnettii (strain JB137-S8 / ATCC MYA-4627 / FGSC 10392)</name>
    <name type="common">White button mushroom</name>
    <dbReference type="NCBI Taxonomy" id="597362"/>
    <lineage>
        <taxon>Eukaryota</taxon>
        <taxon>Fungi</taxon>
        <taxon>Dikarya</taxon>
        <taxon>Basidiomycota</taxon>
        <taxon>Agaricomycotina</taxon>
        <taxon>Agaricomycetes</taxon>
        <taxon>Agaricomycetidae</taxon>
        <taxon>Agaricales</taxon>
        <taxon>Agaricineae</taxon>
        <taxon>Agaricaceae</taxon>
        <taxon>Agaricus</taxon>
    </lineage>
</organism>
<dbReference type="Gene3D" id="3.30.160.20">
    <property type="match status" value="1"/>
</dbReference>
<dbReference type="GeneID" id="18823914"/>
<dbReference type="InterPro" id="IPR000999">
    <property type="entry name" value="RNase_III_dom"/>
</dbReference>
<evidence type="ECO:0000256" key="2">
    <source>
        <dbReference type="ARBA" id="ARBA00022759"/>
    </source>
</evidence>
<evidence type="ECO:0000313" key="8">
    <source>
        <dbReference type="EMBL" id="EKM79950.1"/>
    </source>
</evidence>
<dbReference type="Proteomes" id="UP000008493">
    <property type="component" value="Unassembled WGS sequence"/>
</dbReference>
<dbReference type="GO" id="GO:0006369">
    <property type="term" value="P:termination of RNA polymerase II transcription"/>
    <property type="evidence" value="ECO:0007669"/>
    <property type="project" value="TreeGrafter"/>
</dbReference>
<dbReference type="OMA" id="MHPAQAI"/>
<dbReference type="PROSITE" id="PS50137">
    <property type="entry name" value="DS_RBD"/>
    <property type="match status" value="1"/>
</dbReference>
<dbReference type="GO" id="GO:0034475">
    <property type="term" value="P:U4 snRNA 3'-end processing"/>
    <property type="evidence" value="ECO:0007669"/>
    <property type="project" value="TreeGrafter"/>
</dbReference>
<dbReference type="Pfam" id="PF00035">
    <property type="entry name" value="dsrm"/>
    <property type="match status" value="1"/>
</dbReference>
<dbReference type="InterPro" id="IPR014720">
    <property type="entry name" value="dsRBD_dom"/>
</dbReference>
<evidence type="ECO:0008006" key="10">
    <source>
        <dbReference type="Google" id="ProtNLM"/>
    </source>
</evidence>
<keyword evidence="3" id="KW-0378">Hydrolase</keyword>
<dbReference type="Gene3D" id="1.10.1520.10">
    <property type="entry name" value="Ribonuclease III domain"/>
    <property type="match status" value="1"/>
</dbReference>
<dbReference type="GO" id="GO:0003723">
    <property type="term" value="F:RNA binding"/>
    <property type="evidence" value="ECO:0007669"/>
    <property type="project" value="UniProtKB-UniRule"/>
</dbReference>
<dbReference type="GO" id="GO:0004525">
    <property type="term" value="F:ribonuclease III activity"/>
    <property type="evidence" value="ECO:0007669"/>
    <property type="project" value="InterPro"/>
</dbReference>
<dbReference type="STRING" id="597362.K5XXD3"/>
<dbReference type="CDD" id="cd00593">
    <property type="entry name" value="RIBOc"/>
    <property type="match status" value="1"/>
</dbReference>
<keyword evidence="9" id="KW-1185">Reference proteome</keyword>
<dbReference type="HOGENOM" id="CLU_000907_2_0_1"/>
<evidence type="ECO:0000256" key="4">
    <source>
        <dbReference type="ARBA" id="ARBA00022884"/>
    </source>
</evidence>
<evidence type="ECO:0000256" key="1">
    <source>
        <dbReference type="ARBA" id="ARBA00022722"/>
    </source>
</evidence>
<evidence type="ECO:0000256" key="3">
    <source>
        <dbReference type="ARBA" id="ARBA00022801"/>
    </source>
</evidence>
<dbReference type="AlphaFoldDB" id="K5XXD3"/>
<dbReference type="OrthoDB" id="2392202at2759"/>